<dbReference type="OrthoDB" id="10050276at2759"/>
<evidence type="ECO:0000256" key="2">
    <source>
        <dbReference type="ARBA" id="ARBA00022679"/>
    </source>
</evidence>
<dbReference type="InterPro" id="IPR019378">
    <property type="entry name" value="GDP-Fuc_O-FucTrfase"/>
</dbReference>
<protein>
    <recommendedName>
        <fullName evidence="5">O-fucosyltransferase family protein</fullName>
    </recommendedName>
</protein>
<comment type="caution">
    <text evidence="7">The sequence shown here is derived from an EMBL/GenBank/DDBJ whole genome shotgun (WGS) entry which is preliminary data.</text>
</comment>
<name>A0A2P6VGT4_9CHLO</name>
<keyword evidence="2" id="KW-0808">Transferase</keyword>
<dbReference type="AlphaFoldDB" id="A0A2P6VGT4"/>
<feature type="region of interest" description="Disordered" evidence="6">
    <location>
        <begin position="78"/>
        <end position="99"/>
    </location>
</feature>
<evidence type="ECO:0000256" key="1">
    <source>
        <dbReference type="ARBA" id="ARBA00007737"/>
    </source>
</evidence>
<keyword evidence="3" id="KW-0294">Fucose metabolism</keyword>
<accession>A0A2P6VGT4</accession>
<dbReference type="Proteomes" id="UP000239649">
    <property type="component" value="Unassembled WGS sequence"/>
</dbReference>
<keyword evidence="4" id="KW-0119">Carbohydrate metabolism</keyword>
<proteinExistence type="inferred from homology"/>
<dbReference type="CDD" id="cd11296">
    <property type="entry name" value="O-FucT_like"/>
    <property type="match status" value="1"/>
</dbReference>
<dbReference type="GO" id="GO:0006004">
    <property type="term" value="P:fucose metabolic process"/>
    <property type="evidence" value="ECO:0007669"/>
    <property type="project" value="UniProtKB-KW"/>
</dbReference>
<gene>
    <name evidence="7" type="ORF">C2E20_3416</name>
</gene>
<evidence type="ECO:0000256" key="6">
    <source>
        <dbReference type="SAM" id="MobiDB-lite"/>
    </source>
</evidence>
<reference evidence="7 8" key="1">
    <citation type="journal article" date="2018" name="Plant J.">
        <title>Genome sequences of Chlorella sorokiniana UTEX 1602 and Micractinium conductrix SAG 241.80: implications to maltose excretion by a green alga.</title>
        <authorList>
            <person name="Arriola M.B."/>
            <person name="Velmurugan N."/>
            <person name="Zhang Y."/>
            <person name="Plunkett M.H."/>
            <person name="Hondzo H."/>
            <person name="Barney B.M."/>
        </authorList>
    </citation>
    <scope>NUCLEOTIDE SEQUENCE [LARGE SCALE GENOMIC DNA]</scope>
    <source>
        <strain evidence="7 8">SAG 241.80</strain>
    </source>
</reference>
<dbReference type="EMBL" id="LHPF02000007">
    <property type="protein sequence ID" value="PSC73287.1"/>
    <property type="molecule type" value="Genomic_DNA"/>
</dbReference>
<feature type="compositionally biased region" description="Low complexity" evidence="6">
    <location>
        <begin position="79"/>
        <end position="98"/>
    </location>
</feature>
<dbReference type="Gene3D" id="3.40.50.11350">
    <property type="match status" value="1"/>
</dbReference>
<evidence type="ECO:0000313" key="8">
    <source>
        <dbReference type="Proteomes" id="UP000239649"/>
    </source>
</evidence>
<keyword evidence="8" id="KW-1185">Reference proteome</keyword>
<organism evidence="7 8">
    <name type="scientific">Micractinium conductrix</name>
    <dbReference type="NCBI Taxonomy" id="554055"/>
    <lineage>
        <taxon>Eukaryota</taxon>
        <taxon>Viridiplantae</taxon>
        <taxon>Chlorophyta</taxon>
        <taxon>core chlorophytes</taxon>
        <taxon>Trebouxiophyceae</taxon>
        <taxon>Chlorellales</taxon>
        <taxon>Chlorellaceae</taxon>
        <taxon>Chlorella clade</taxon>
        <taxon>Micractinium</taxon>
    </lineage>
</organism>
<evidence type="ECO:0000256" key="4">
    <source>
        <dbReference type="ARBA" id="ARBA00023277"/>
    </source>
</evidence>
<evidence type="ECO:0000313" key="7">
    <source>
        <dbReference type="EMBL" id="PSC73287.1"/>
    </source>
</evidence>
<sequence length="433" mass="46268">MALKPSLSARVLAGPGAERRRSRSRLLTVACLLTLAMWLRYQHSVQLAFSSSGSSGSSSTASTAAAAAAVDDGGGAVGGSADVDSGSTGGTSADSSGGLMQPIDKGKSLQFDVCNGFTNQRIALMSGLVLAAETNRSVVLPDWLLNGYLADSKTFVSAGSNNSVPFEAWFRPQAFAQALAAHGVRVAAGKAAQPWDVLIKRFDSQSQTNALISFLRKKRARQHLNIHPCPAFRMPGALMARHKNLLQAAAAALQPAQRFAGLIEARRAEIATKTGSQGFNLLHVRVEKDWLKLCEWYQNPAEGRDNCMNNTDTVGQQLLRHGFDTEVPLVVTTSFPDAVPDLLQQVLASISGSGYRAVLGSELAAGSGLSREESALVDYYLALQAGRFIGNSVSTFTAFIILERSWLGRFSRHYNGGNVPLELFLPFYDASNS</sequence>
<comment type="similarity">
    <text evidence="1">Belongs to the glycosyltransferase GT106 family.</text>
</comment>
<dbReference type="STRING" id="554055.A0A2P6VGT4"/>
<dbReference type="GO" id="GO:0016757">
    <property type="term" value="F:glycosyltransferase activity"/>
    <property type="evidence" value="ECO:0007669"/>
    <property type="project" value="UniProtKB-KW"/>
</dbReference>
<evidence type="ECO:0000256" key="3">
    <source>
        <dbReference type="ARBA" id="ARBA00023253"/>
    </source>
</evidence>
<dbReference type="Pfam" id="PF10250">
    <property type="entry name" value="O-FucT"/>
    <property type="match status" value="1"/>
</dbReference>
<evidence type="ECO:0000256" key="5">
    <source>
        <dbReference type="ARBA" id="ARBA00030350"/>
    </source>
</evidence>